<feature type="transmembrane region" description="Helical" evidence="6">
    <location>
        <begin position="6"/>
        <end position="31"/>
    </location>
</feature>
<feature type="transmembrane region" description="Helical" evidence="6">
    <location>
        <begin position="43"/>
        <end position="71"/>
    </location>
</feature>
<dbReference type="PANTHER" id="PTHR30086">
    <property type="entry name" value="ARGININE EXPORTER PROTEIN ARGO"/>
    <property type="match status" value="1"/>
</dbReference>
<dbReference type="PANTHER" id="PTHR30086:SF20">
    <property type="entry name" value="ARGININE EXPORTER PROTEIN ARGO-RELATED"/>
    <property type="match status" value="1"/>
</dbReference>
<gene>
    <name evidence="7" type="ORF">EYW47_33405</name>
</gene>
<dbReference type="EMBL" id="SMRP01000028">
    <property type="protein sequence ID" value="TDG18686.1"/>
    <property type="molecule type" value="Genomic_DNA"/>
</dbReference>
<feature type="transmembrane region" description="Helical" evidence="6">
    <location>
        <begin position="157"/>
        <end position="181"/>
    </location>
</feature>
<evidence type="ECO:0000256" key="6">
    <source>
        <dbReference type="SAM" id="Phobius"/>
    </source>
</evidence>
<dbReference type="InterPro" id="IPR001123">
    <property type="entry name" value="LeuE-type"/>
</dbReference>
<proteinExistence type="predicted"/>
<dbReference type="PROSITE" id="PS51257">
    <property type="entry name" value="PROKAR_LIPOPROTEIN"/>
    <property type="match status" value="1"/>
</dbReference>
<evidence type="ECO:0000256" key="4">
    <source>
        <dbReference type="ARBA" id="ARBA00022989"/>
    </source>
</evidence>
<accession>A0A4R5M0T3</accession>
<keyword evidence="8" id="KW-1185">Reference proteome</keyword>
<feature type="transmembrane region" description="Helical" evidence="6">
    <location>
        <begin position="77"/>
        <end position="98"/>
    </location>
</feature>
<dbReference type="PIRSF" id="PIRSF006324">
    <property type="entry name" value="LeuE"/>
    <property type="match status" value="1"/>
</dbReference>
<evidence type="ECO:0000313" key="7">
    <source>
        <dbReference type="EMBL" id="TDG18686.1"/>
    </source>
</evidence>
<dbReference type="AlphaFoldDB" id="A0A4R5M0T3"/>
<evidence type="ECO:0000256" key="2">
    <source>
        <dbReference type="ARBA" id="ARBA00022475"/>
    </source>
</evidence>
<reference evidence="7 8" key="1">
    <citation type="submission" date="2019-03" db="EMBL/GenBank/DDBJ databases">
        <title>Paraburkholderia sp. 4M-K11, isolated from subtropical forest soil.</title>
        <authorList>
            <person name="Gao Z.-H."/>
            <person name="Qiu L.-H."/>
        </authorList>
    </citation>
    <scope>NUCLEOTIDE SEQUENCE [LARGE SCALE GENOMIC DNA]</scope>
    <source>
        <strain evidence="7 8">4M-K11</strain>
    </source>
</reference>
<comment type="subcellular location">
    <subcellularLocation>
        <location evidence="1">Cell membrane</location>
        <topology evidence="1">Multi-pass membrane protein</topology>
    </subcellularLocation>
</comment>
<evidence type="ECO:0000313" key="8">
    <source>
        <dbReference type="Proteomes" id="UP000295722"/>
    </source>
</evidence>
<dbReference type="GO" id="GO:0015171">
    <property type="term" value="F:amino acid transmembrane transporter activity"/>
    <property type="evidence" value="ECO:0007669"/>
    <property type="project" value="TreeGrafter"/>
</dbReference>
<dbReference type="Pfam" id="PF01810">
    <property type="entry name" value="LysE"/>
    <property type="match status" value="1"/>
</dbReference>
<dbReference type="Proteomes" id="UP000295722">
    <property type="component" value="Unassembled WGS sequence"/>
</dbReference>
<keyword evidence="2" id="KW-1003">Cell membrane</keyword>
<evidence type="ECO:0000256" key="5">
    <source>
        <dbReference type="ARBA" id="ARBA00023136"/>
    </source>
</evidence>
<keyword evidence="3 6" id="KW-0812">Transmembrane</keyword>
<keyword evidence="4 6" id="KW-1133">Transmembrane helix</keyword>
<keyword evidence="5 6" id="KW-0472">Membrane</keyword>
<comment type="caution">
    <text evidence="7">The sequence shown here is derived from an EMBL/GenBank/DDBJ whole genome shotgun (WGS) entry which is preliminary data.</text>
</comment>
<sequence>MMVVETRAIVSVIAAGFILSCSPGPSMLYILSRTASQGRDGGIASALGLATGGVFHVLLATLGISAVIVANPLIFKIIKFSGAFYLLYLGVCAAIDLLRRSRSTTSNIEQIKDTPLITIYLQAALTEVTNPKTVVFFLSFIPQFINPDAGNVSVQSFILGSLIPITAMPSDLIIALGGGLMLKKVFDGKISGLLVRALSSVVLIALGLRVAVV</sequence>
<evidence type="ECO:0000256" key="1">
    <source>
        <dbReference type="ARBA" id="ARBA00004651"/>
    </source>
</evidence>
<organism evidence="7 8">
    <name type="scientific">Paraburkholderia silviterrae</name>
    <dbReference type="NCBI Taxonomy" id="2528715"/>
    <lineage>
        <taxon>Bacteria</taxon>
        <taxon>Pseudomonadati</taxon>
        <taxon>Pseudomonadota</taxon>
        <taxon>Betaproteobacteria</taxon>
        <taxon>Burkholderiales</taxon>
        <taxon>Burkholderiaceae</taxon>
        <taxon>Paraburkholderia</taxon>
    </lineage>
</organism>
<dbReference type="OrthoDB" id="9804822at2"/>
<name>A0A4R5M0T3_9BURK</name>
<feature type="transmembrane region" description="Helical" evidence="6">
    <location>
        <begin position="193"/>
        <end position="212"/>
    </location>
</feature>
<protein>
    <submittedName>
        <fullName evidence="7">LysE family translocator</fullName>
    </submittedName>
</protein>
<evidence type="ECO:0000256" key="3">
    <source>
        <dbReference type="ARBA" id="ARBA00022692"/>
    </source>
</evidence>
<dbReference type="GO" id="GO:0005886">
    <property type="term" value="C:plasma membrane"/>
    <property type="evidence" value="ECO:0007669"/>
    <property type="project" value="UniProtKB-SubCell"/>
</dbReference>